<name>A0A0L0FE41_9EUKA</name>
<evidence type="ECO:0000313" key="2">
    <source>
        <dbReference type="Proteomes" id="UP000054560"/>
    </source>
</evidence>
<accession>A0A0L0FE41</accession>
<reference evidence="1 2" key="1">
    <citation type="submission" date="2011-02" db="EMBL/GenBank/DDBJ databases">
        <title>The Genome Sequence of Sphaeroforma arctica JP610.</title>
        <authorList>
            <consortium name="The Broad Institute Genome Sequencing Platform"/>
            <person name="Russ C."/>
            <person name="Cuomo C."/>
            <person name="Young S.K."/>
            <person name="Zeng Q."/>
            <person name="Gargeya S."/>
            <person name="Alvarado L."/>
            <person name="Berlin A."/>
            <person name="Chapman S.B."/>
            <person name="Chen Z."/>
            <person name="Freedman E."/>
            <person name="Gellesch M."/>
            <person name="Goldberg J."/>
            <person name="Griggs A."/>
            <person name="Gujja S."/>
            <person name="Heilman E."/>
            <person name="Heiman D."/>
            <person name="Howarth C."/>
            <person name="Mehta T."/>
            <person name="Neiman D."/>
            <person name="Pearson M."/>
            <person name="Roberts A."/>
            <person name="Saif S."/>
            <person name="Shea T."/>
            <person name="Shenoy N."/>
            <person name="Sisk P."/>
            <person name="Stolte C."/>
            <person name="Sykes S."/>
            <person name="White J."/>
            <person name="Yandava C."/>
            <person name="Burger G."/>
            <person name="Gray M.W."/>
            <person name="Holland P.W.H."/>
            <person name="King N."/>
            <person name="Lang F.B.F."/>
            <person name="Roger A.J."/>
            <person name="Ruiz-Trillo I."/>
            <person name="Haas B."/>
            <person name="Nusbaum C."/>
            <person name="Birren B."/>
        </authorList>
    </citation>
    <scope>NUCLEOTIDE SEQUENCE [LARGE SCALE GENOMIC DNA]</scope>
    <source>
        <strain evidence="1 2">JP610</strain>
    </source>
</reference>
<dbReference type="AlphaFoldDB" id="A0A0L0FE41"/>
<protein>
    <submittedName>
        <fullName evidence="1">Uncharacterized protein</fullName>
    </submittedName>
</protein>
<dbReference type="Proteomes" id="UP000054560">
    <property type="component" value="Unassembled WGS sequence"/>
</dbReference>
<sequence length="140" mass="14861">MEAVPAATFYEVVSITVPVTVGREGVLEIHAELFAGSIYTGWAMFGEFGMGCSICDSGLDVGARGNSGTMGPILAIRENAQDGLPSASVPCRRSLCSMLLMIYGWFWIRVKNLFHHVAFGQSGTSMAVVAPVVITVSRSA</sequence>
<organism evidence="1 2">
    <name type="scientific">Sphaeroforma arctica JP610</name>
    <dbReference type="NCBI Taxonomy" id="667725"/>
    <lineage>
        <taxon>Eukaryota</taxon>
        <taxon>Ichthyosporea</taxon>
        <taxon>Ichthyophonida</taxon>
        <taxon>Sphaeroforma</taxon>
    </lineage>
</organism>
<dbReference type="GeneID" id="25913619"/>
<keyword evidence="2" id="KW-1185">Reference proteome</keyword>
<dbReference type="RefSeq" id="XP_014148235.1">
    <property type="nucleotide sequence ID" value="XM_014292760.1"/>
</dbReference>
<dbReference type="EMBL" id="KQ244508">
    <property type="protein sequence ID" value="KNC74333.1"/>
    <property type="molecule type" value="Genomic_DNA"/>
</dbReference>
<proteinExistence type="predicted"/>
<gene>
    <name evidence="1" type="ORF">SARC_13115</name>
</gene>
<evidence type="ECO:0000313" key="1">
    <source>
        <dbReference type="EMBL" id="KNC74333.1"/>
    </source>
</evidence>